<dbReference type="AlphaFoldDB" id="A0A3B1DIF3"/>
<dbReference type="EMBL" id="UOGK01000397">
    <property type="protein sequence ID" value="VAX40472.1"/>
    <property type="molecule type" value="Genomic_DNA"/>
</dbReference>
<sequence>MDPLDLLRVCIPVFDRFHIDYFVTGSVASTTYGEFRNTNDIDIVVHVEVDDTDTICNCFPEPEFYVSREAVRDAIVRAGQFNVLHSTSGFKIDFMVSSFDEFDRSRFARAKLVPLAEGFVLKMASPEDVIIKKLEYYKLGGSDKHLRDIAGILRVTGDEVDRDYIGRWVARLGLEIEWETTLARADN</sequence>
<dbReference type="InterPro" id="IPR043519">
    <property type="entry name" value="NT_sf"/>
</dbReference>
<name>A0A3B1DIF3_9ZZZZ</name>
<protein>
    <submittedName>
        <fullName evidence="1">Uncharacterized protein</fullName>
    </submittedName>
</protein>
<organism evidence="1">
    <name type="scientific">hydrothermal vent metagenome</name>
    <dbReference type="NCBI Taxonomy" id="652676"/>
    <lineage>
        <taxon>unclassified sequences</taxon>
        <taxon>metagenomes</taxon>
        <taxon>ecological metagenomes</taxon>
    </lineage>
</organism>
<evidence type="ECO:0000313" key="1">
    <source>
        <dbReference type="EMBL" id="VAX40472.1"/>
    </source>
</evidence>
<accession>A0A3B1DIF3</accession>
<proteinExistence type="predicted"/>
<dbReference type="Gene3D" id="3.30.460.40">
    <property type="match status" value="1"/>
</dbReference>
<dbReference type="SUPFAM" id="SSF81301">
    <property type="entry name" value="Nucleotidyltransferase"/>
    <property type="match status" value="1"/>
</dbReference>
<reference evidence="1" key="1">
    <citation type="submission" date="2018-06" db="EMBL/GenBank/DDBJ databases">
        <authorList>
            <person name="Zhirakovskaya E."/>
        </authorList>
    </citation>
    <scope>NUCLEOTIDE SEQUENCE</scope>
</reference>
<gene>
    <name evidence="1" type="ORF">MNBD_PLANCTO03-2261</name>
</gene>